<evidence type="ECO:0000313" key="2">
    <source>
        <dbReference type="EMBL" id="KAL2539633.1"/>
    </source>
</evidence>
<dbReference type="EMBL" id="JBFOLK010000001">
    <property type="protein sequence ID" value="KAL2539633.1"/>
    <property type="molecule type" value="Genomic_DNA"/>
</dbReference>
<gene>
    <name evidence="2" type="ORF">Adt_00611</name>
</gene>
<dbReference type="AlphaFoldDB" id="A0ABD1VSC9"/>
<organism evidence="2 3">
    <name type="scientific">Abeliophyllum distichum</name>
    <dbReference type="NCBI Taxonomy" id="126358"/>
    <lineage>
        <taxon>Eukaryota</taxon>
        <taxon>Viridiplantae</taxon>
        <taxon>Streptophyta</taxon>
        <taxon>Embryophyta</taxon>
        <taxon>Tracheophyta</taxon>
        <taxon>Spermatophyta</taxon>
        <taxon>Magnoliopsida</taxon>
        <taxon>eudicotyledons</taxon>
        <taxon>Gunneridae</taxon>
        <taxon>Pentapetalae</taxon>
        <taxon>asterids</taxon>
        <taxon>lamiids</taxon>
        <taxon>Lamiales</taxon>
        <taxon>Oleaceae</taxon>
        <taxon>Forsythieae</taxon>
        <taxon>Abeliophyllum</taxon>
    </lineage>
</organism>
<reference evidence="3" key="1">
    <citation type="submission" date="2024-07" db="EMBL/GenBank/DDBJ databases">
        <title>Two chromosome-level genome assemblies of Korean endemic species Abeliophyllum distichum and Forsythia ovata (Oleaceae).</title>
        <authorList>
            <person name="Jang H."/>
        </authorList>
    </citation>
    <scope>NUCLEOTIDE SEQUENCE [LARGE SCALE GENOMIC DNA]</scope>
</reference>
<evidence type="ECO:0000256" key="1">
    <source>
        <dbReference type="SAM" id="MobiDB-lite"/>
    </source>
</evidence>
<dbReference type="Proteomes" id="UP001604336">
    <property type="component" value="Unassembled WGS sequence"/>
</dbReference>
<accession>A0ABD1VSC9</accession>
<protein>
    <submittedName>
        <fullName evidence="2">Uncharacterized protein</fullName>
    </submittedName>
</protein>
<comment type="caution">
    <text evidence="2">The sequence shown here is derived from an EMBL/GenBank/DDBJ whole genome shotgun (WGS) entry which is preliminary data.</text>
</comment>
<proteinExistence type="predicted"/>
<sequence length="120" mass="13647">MASPSHANLMRDLLQAMQELTRQSQALPPQNVQQPPNLPPNASGAIPVVEQFRKYRPPTFDGGSDSLAVEQSIRSLERIFRHIECTETQKVQCKDFMLVGPANHWWEQFHELGLRSNNVI</sequence>
<evidence type="ECO:0000313" key="3">
    <source>
        <dbReference type="Proteomes" id="UP001604336"/>
    </source>
</evidence>
<feature type="region of interest" description="Disordered" evidence="1">
    <location>
        <begin position="20"/>
        <end position="44"/>
    </location>
</feature>
<keyword evidence="3" id="KW-1185">Reference proteome</keyword>
<name>A0ABD1VSC9_9LAMI</name>